<dbReference type="SFLD" id="SFLDS00019">
    <property type="entry name" value="Glutathione_Transferase_(cytos"/>
    <property type="match status" value="1"/>
</dbReference>
<dbReference type="Pfam" id="PF02798">
    <property type="entry name" value="GST_N"/>
    <property type="match status" value="1"/>
</dbReference>
<dbReference type="InterPro" id="IPR040079">
    <property type="entry name" value="Glutathione_S-Trfase"/>
</dbReference>
<gene>
    <name evidence="5" type="primary">LOC101851006</name>
</gene>
<dbReference type="InterPro" id="IPR036249">
    <property type="entry name" value="Thioredoxin-like_sf"/>
</dbReference>
<dbReference type="PANTHER" id="PTHR11571">
    <property type="entry name" value="GLUTATHIONE S-TRANSFERASE"/>
    <property type="match status" value="1"/>
</dbReference>
<dbReference type="Proteomes" id="UP000694888">
    <property type="component" value="Unplaced"/>
</dbReference>
<dbReference type="InterPro" id="IPR036282">
    <property type="entry name" value="Glutathione-S-Trfase_C_sf"/>
</dbReference>
<dbReference type="InterPro" id="IPR010987">
    <property type="entry name" value="Glutathione-S-Trfase_C-like"/>
</dbReference>
<dbReference type="PRINTS" id="PR01266">
    <property type="entry name" value="GSTRNSFRASEA"/>
</dbReference>
<protein>
    <submittedName>
        <fullName evidence="5">Glutathione S-transferase alpha-5</fullName>
    </submittedName>
</protein>
<dbReference type="CDD" id="cd03192">
    <property type="entry name" value="GST_C_Sigma_like"/>
    <property type="match status" value="1"/>
</dbReference>
<dbReference type="PANTHER" id="PTHR11571:SF230">
    <property type="entry name" value="GLUTATHIONE TRANSFERASE"/>
    <property type="match status" value="1"/>
</dbReference>
<dbReference type="InterPro" id="IPR004045">
    <property type="entry name" value="Glutathione_S-Trfase_N"/>
</dbReference>
<dbReference type="SUPFAM" id="SSF52833">
    <property type="entry name" value="Thioredoxin-like"/>
    <property type="match status" value="1"/>
</dbReference>
<reference evidence="5" key="1">
    <citation type="submission" date="2025-08" db="UniProtKB">
        <authorList>
            <consortium name="RefSeq"/>
        </authorList>
    </citation>
    <scope>IDENTIFICATION</scope>
</reference>
<evidence type="ECO:0000256" key="1">
    <source>
        <dbReference type="ARBA" id="ARBA00011055"/>
    </source>
</evidence>
<dbReference type="RefSeq" id="XP_005112476.2">
    <property type="nucleotide sequence ID" value="XM_005112419.3"/>
</dbReference>
<dbReference type="SFLD" id="SFLDG01205">
    <property type="entry name" value="AMPS.1"/>
    <property type="match status" value="1"/>
</dbReference>
<feature type="domain" description="GST N-terminal" evidence="2">
    <location>
        <begin position="1"/>
        <end position="81"/>
    </location>
</feature>
<name>A0ABM0K9Z2_APLCA</name>
<dbReference type="Gene3D" id="1.20.1050.10">
    <property type="match status" value="1"/>
</dbReference>
<dbReference type="PROSITE" id="PS50405">
    <property type="entry name" value="GST_CTER"/>
    <property type="match status" value="1"/>
</dbReference>
<dbReference type="GeneID" id="101851006"/>
<evidence type="ECO:0000313" key="5">
    <source>
        <dbReference type="RefSeq" id="XP_005112476.2"/>
    </source>
</evidence>
<dbReference type="PROSITE" id="PS50404">
    <property type="entry name" value="GST_NTER"/>
    <property type="match status" value="1"/>
</dbReference>
<dbReference type="SUPFAM" id="SSF47616">
    <property type="entry name" value="GST C-terminal domain-like"/>
    <property type="match status" value="1"/>
</dbReference>
<evidence type="ECO:0000259" key="3">
    <source>
        <dbReference type="PROSITE" id="PS50405"/>
    </source>
</evidence>
<keyword evidence="4" id="KW-1185">Reference proteome</keyword>
<dbReference type="InterPro" id="IPR003080">
    <property type="entry name" value="GST_alpha"/>
</dbReference>
<evidence type="ECO:0000313" key="4">
    <source>
        <dbReference type="Proteomes" id="UP000694888"/>
    </source>
</evidence>
<dbReference type="Pfam" id="PF14497">
    <property type="entry name" value="GST_C_3"/>
    <property type="match status" value="1"/>
</dbReference>
<accession>A0ABM0K9Z2</accession>
<proteinExistence type="inferred from homology"/>
<feature type="domain" description="GST C-terminal" evidence="3">
    <location>
        <begin position="83"/>
        <end position="204"/>
    </location>
</feature>
<comment type="similarity">
    <text evidence="1">Belongs to the GST superfamily. Alpha family.</text>
</comment>
<evidence type="ECO:0000259" key="2">
    <source>
        <dbReference type="PROSITE" id="PS50404"/>
    </source>
</evidence>
<dbReference type="InterPro" id="IPR004046">
    <property type="entry name" value="GST_C"/>
</dbReference>
<dbReference type="Gene3D" id="3.40.30.10">
    <property type="entry name" value="Glutaredoxin"/>
    <property type="match status" value="1"/>
</dbReference>
<sequence>MSAKLYYFYHRGAAELTRLTCVAAGIEYTEVNPETRSDFLKWIEEGKLLFKQIPMLEIDGRQIVQTRAIIRYVARKGALLGKNADEETTVDMLFEGGRDFTTPSLAIGFRPEADVLSNVKNDIMPKYMPIFEKVASENGTGYLVGDSLTIADLSVLEGLLTFTEYFGKEIFEGFPALEKFFNKVTSLEKISAYLKSPRRKKKNDEHCIAKVKEILDWN</sequence>
<dbReference type="CDD" id="cd03039">
    <property type="entry name" value="GST_N_Sigma_like"/>
    <property type="match status" value="1"/>
</dbReference>
<dbReference type="InterPro" id="IPR050213">
    <property type="entry name" value="GST_superfamily"/>
</dbReference>
<organism evidence="4 5">
    <name type="scientific">Aplysia californica</name>
    <name type="common">California sea hare</name>
    <dbReference type="NCBI Taxonomy" id="6500"/>
    <lineage>
        <taxon>Eukaryota</taxon>
        <taxon>Metazoa</taxon>
        <taxon>Spiralia</taxon>
        <taxon>Lophotrochozoa</taxon>
        <taxon>Mollusca</taxon>
        <taxon>Gastropoda</taxon>
        <taxon>Heterobranchia</taxon>
        <taxon>Euthyneura</taxon>
        <taxon>Tectipleura</taxon>
        <taxon>Aplysiida</taxon>
        <taxon>Aplysioidea</taxon>
        <taxon>Aplysiidae</taxon>
        <taxon>Aplysia</taxon>
    </lineage>
</organism>
<dbReference type="SFLD" id="SFLDG00363">
    <property type="entry name" value="AMPS_(cytGST):_Alpha-__Mu-__Pi"/>
    <property type="match status" value="1"/>
</dbReference>